<evidence type="ECO:0000259" key="15">
    <source>
        <dbReference type="PROSITE" id="PS50929"/>
    </source>
</evidence>
<dbReference type="GO" id="GO:0005524">
    <property type="term" value="F:ATP binding"/>
    <property type="evidence" value="ECO:0007669"/>
    <property type="project" value="UniProtKB-KW"/>
</dbReference>
<evidence type="ECO:0000256" key="3">
    <source>
        <dbReference type="ARBA" id="ARBA00022448"/>
    </source>
</evidence>
<feature type="transmembrane region" description="Helical" evidence="13">
    <location>
        <begin position="345"/>
        <end position="364"/>
    </location>
</feature>
<evidence type="ECO:0000256" key="9">
    <source>
        <dbReference type="ARBA" id="ARBA00023136"/>
    </source>
</evidence>
<evidence type="ECO:0000256" key="7">
    <source>
        <dbReference type="ARBA" id="ARBA00022840"/>
    </source>
</evidence>
<feature type="domain" description="ABC transmembrane type-1" evidence="15">
    <location>
        <begin position="314"/>
        <end position="591"/>
    </location>
</feature>
<comment type="subcellular location">
    <subcellularLocation>
        <location evidence="1">Cell membrane</location>
        <topology evidence="1">Multi-pass membrane protein</topology>
    </subcellularLocation>
</comment>
<dbReference type="Gene3D" id="3.40.50.300">
    <property type="entry name" value="P-loop containing nucleotide triphosphate hydrolases"/>
    <property type="match status" value="2"/>
</dbReference>
<sequence>MDPPASSPVSAACAHLDDSFGPHAGDCRGGFDFTLFFQETILTILPAGLVLLSSLPRVWFMWRKAKKITRGGHLATVKISTWIALALLQLAALILWSRLPSPVRTRTTLAAAALTFASSLALSLQSYVEHTRNVRPSSIINAFLFATLLFDIARARTLWLREPYAVSQDKDDDSFDINKENSLAYLAITAVVVKGFLLVIEALNKRRVLRPEYRGYGYGPEATSGIYNRSFFCWLNPLFWRGFQKGRVLDVDQRGDLPELDKHLQAGYNYRRLGDAWAATASGGAKSAKSPYALLLTAFGVLKLVVLSTVPPRAALTALMFCQPFLINRTIRLSQEPITDESTQIGYGLIGAYFFVYVGIAVTMGQYQHKTYRTIAMVRAGLISMIYHKTSTLSLKDIDPAASMTLMSADMERIVQGWQTMHEIWSNTIEVGVAIFLLERQLGIACVVPVALSILSLLGSMVAMNFIVSRQAMWLEAIERRISATSAMLSSMKGVKMCGLKDTLMASMQKLRVDELRISKRFRKLIIWNMVFAYVTQVFAPVLTFAIFSVRARDTGDRTLDTARVFTALSLFALLSEPLASLVMSLATFLGSVGSFSRIQNFLQSDEREDPRKRDPDMSSSEHSLEMALPIVVMEKPSPHAIVIEKADFGWDAEKSRILSDISLSVPWRQLTMVVGPVGCGKSILLQSILGEIPSLSGSVQLGSTSVAYCSQDPWHMNGTIREAILGTAEYDPRWYARVLRACALGRDLKELPNGDSSRIGSGGIALSGGQSQRIALARAVYARREIVILDDVLSGLDTATENHVFHSLFGEKGIFTDRKSTVLLVSSSIKRLPYAGYVVCLDPSGTVSAQGTFDELNHAGTGYISTFSLASRPDWNFRPDDDHFSDDDDTTDVDHPKELHETDSGASVSGSSRAGLPHSQSPERATSASSSSEIPTVNEVDAINTLDSGRQTGDVQIYTYYIKSVGMWPTLIFVLGIVAFVFCISFPTVWVQWWAAENEIRPNDNLGYWIGLYAMFGGIAIVGLTIGCWQMIIKMVPLSGEKFHLALLRTVLSAPMSFFVKTDTGVTMNRFSQDLQLIDMELPIAALNTFTTLIMCIAQMALIGVGSIYAAISFPIVLITLYLVQKFYLRTSRQIRLIDIETKAPLYSLFEESLRGIATIRAFGWQGALEKKNHTLLNRSMKPFYLMYAVQRWLTLVLDLLVAAIAVLLIILVVNLHGTVAAGGVGLALLNVIQFSQSVKLLVTFWTTLETQIGSVARIKSFTSSAVPSEDLPGEDQSAPSNWPQKGAIEIKNFTAAYNEGDVDPVLRDISISIAAGEKVAICGRTGSGKTCLVSSLFRMTSTHSGSIFIDGVDTSTIPREDVRRRLVGVPQHPFLLKGSVRLNADPLGQATDAQIQTALQEVKVWDIVSKSGGLDADIDMLNLSQGQKQLFCLARAIVRPGNILVLDEATSTLDGKTEEMVQRLIRRKFCDYTILAVAHRLDTIMDFDKVVVLDKGKVVEFDSPWKLVEGDGEGGTFKKLWLRSVEEDIEDVPE</sequence>
<evidence type="ECO:0000256" key="10">
    <source>
        <dbReference type="ARBA" id="ARBA00023180"/>
    </source>
</evidence>
<dbReference type="InterPro" id="IPR011527">
    <property type="entry name" value="ABC1_TM_dom"/>
</dbReference>
<feature type="transmembrane region" description="Helical" evidence="13">
    <location>
        <begin position="1083"/>
        <end position="1103"/>
    </location>
</feature>
<evidence type="ECO:0000256" key="6">
    <source>
        <dbReference type="ARBA" id="ARBA00022741"/>
    </source>
</evidence>
<keyword evidence="10" id="KW-0325">Glycoprotein</keyword>
<dbReference type="PROSITE" id="PS50929">
    <property type="entry name" value="ABC_TM1F"/>
    <property type="match status" value="2"/>
</dbReference>
<proteinExistence type="inferred from homology"/>
<keyword evidence="9 13" id="KW-0472">Membrane</keyword>
<dbReference type="InterPro" id="IPR027417">
    <property type="entry name" value="P-loop_NTPase"/>
</dbReference>
<dbReference type="InterPro" id="IPR003593">
    <property type="entry name" value="AAA+_ATPase"/>
</dbReference>
<dbReference type="Pfam" id="PF24357">
    <property type="entry name" value="TMD0_ABC"/>
    <property type="match status" value="1"/>
</dbReference>
<dbReference type="Gene3D" id="1.20.1560.10">
    <property type="entry name" value="ABC transporter type 1, transmembrane domain"/>
    <property type="match status" value="2"/>
</dbReference>
<accession>A0AA39ZFT0</accession>
<feature type="domain" description="ABC transporter" evidence="14">
    <location>
        <begin position="1290"/>
        <end position="1522"/>
    </location>
</feature>
<dbReference type="GO" id="GO:0005886">
    <property type="term" value="C:plasma membrane"/>
    <property type="evidence" value="ECO:0007669"/>
    <property type="project" value="UniProtKB-SubCell"/>
</dbReference>
<comment type="caution">
    <text evidence="16">The sequence shown here is derived from an EMBL/GenBank/DDBJ whole genome shotgun (WGS) entry which is preliminary data.</text>
</comment>
<protein>
    <submittedName>
        <fullName evidence="16">ABC transporter</fullName>
    </submittedName>
</protein>
<feature type="transmembrane region" description="Helical" evidence="13">
    <location>
        <begin position="972"/>
        <end position="995"/>
    </location>
</feature>
<feature type="compositionally biased region" description="Basic and acidic residues" evidence="12">
    <location>
        <begin position="893"/>
        <end position="904"/>
    </location>
</feature>
<feature type="transmembrane region" description="Helical" evidence="13">
    <location>
        <begin position="292"/>
        <end position="310"/>
    </location>
</feature>
<gene>
    <name evidence="16" type="ORF">QBC41DRAFT_96994</name>
</gene>
<feature type="transmembrane region" description="Helical" evidence="13">
    <location>
        <begin position="1194"/>
        <end position="1215"/>
    </location>
</feature>
<keyword evidence="3" id="KW-0813">Transport</keyword>
<feature type="region of interest" description="Disordered" evidence="12">
    <location>
        <begin position="881"/>
        <end position="935"/>
    </location>
</feature>
<evidence type="ECO:0000256" key="13">
    <source>
        <dbReference type="SAM" id="Phobius"/>
    </source>
</evidence>
<evidence type="ECO:0000313" key="16">
    <source>
        <dbReference type="EMBL" id="KAK0670206.1"/>
    </source>
</evidence>
<dbReference type="SUPFAM" id="SSF90123">
    <property type="entry name" value="ABC transporter transmembrane region"/>
    <property type="match status" value="2"/>
</dbReference>
<feature type="transmembrane region" description="Helical" evidence="13">
    <location>
        <begin position="183"/>
        <end position="204"/>
    </location>
</feature>
<dbReference type="InterPro" id="IPR044726">
    <property type="entry name" value="ABCC_6TM_D2"/>
</dbReference>
<keyword evidence="5 13" id="KW-0812">Transmembrane</keyword>
<dbReference type="SMART" id="SM00382">
    <property type="entry name" value="AAA"/>
    <property type="match status" value="2"/>
</dbReference>
<evidence type="ECO:0000256" key="4">
    <source>
        <dbReference type="ARBA" id="ARBA00022475"/>
    </source>
</evidence>
<evidence type="ECO:0000259" key="14">
    <source>
        <dbReference type="PROSITE" id="PS50893"/>
    </source>
</evidence>
<dbReference type="CDD" id="cd03250">
    <property type="entry name" value="ABCC_MRP_domain1"/>
    <property type="match status" value="1"/>
</dbReference>
<dbReference type="CDD" id="cd18580">
    <property type="entry name" value="ABC_6TM_ABCC_D2"/>
    <property type="match status" value="1"/>
</dbReference>
<dbReference type="Proteomes" id="UP001174997">
    <property type="component" value="Unassembled WGS sequence"/>
</dbReference>
<feature type="transmembrane region" description="Helical" evidence="13">
    <location>
        <begin position="139"/>
        <end position="159"/>
    </location>
</feature>
<feature type="transmembrane region" description="Helical" evidence="13">
    <location>
        <begin position="1007"/>
        <end position="1030"/>
    </location>
</feature>
<dbReference type="Pfam" id="PF00664">
    <property type="entry name" value="ABC_membrane"/>
    <property type="match status" value="1"/>
</dbReference>
<dbReference type="CDD" id="cd03244">
    <property type="entry name" value="ABCC_MRP_domain2"/>
    <property type="match status" value="1"/>
</dbReference>
<feature type="transmembrane region" description="Helical" evidence="13">
    <location>
        <begin position="568"/>
        <end position="590"/>
    </location>
</feature>
<dbReference type="InterPro" id="IPR017871">
    <property type="entry name" value="ABC_transporter-like_CS"/>
</dbReference>
<name>A0AA39ZFT0_9PEZI</name>
<dbReference type="InterPro" id="IPR056227">
    <property type="entry name" value="TMD0_ABC"/>
</dbReference>
<dbReference type="PROSITE" id="PS00211">
    <property type="entry name" value="ABC_TRANSPORTER_1"/>
    <property type="match status" value="2"/>
</dbReference>
<dbReference type="FunFam" id="1.20.1560.10:FF:000055">
    <property type="entry name" value="ABC multidrug transporter (Eurofung)"/>
    <property type="match status" value="1"/>
</dbReference>
<comment type="function">
    <text evidence="11">ABC-type transporter; part of the gene cluster that mediates the biosynthesis of the phomopsins, a group of hexapeptide mycotoxins which infects lupins and causes lupinosis disease in livestock.</text>
</comment>
<dbReference type="InterPro" id="IPR036640">
    <property type="entry name" value="ABC1_TM_sf"/>
</dbReference>
<feature type="transmembrane region" description="Helical" evidence="13">
    <location>
        <begin position="108"/>
        <end position="127"/>
    </location>
</feature>
<feature type="transmembrane region" description="Helical" evidence="13">
    <location>
        <begin position="525"/>
        <end position="548"/>
    </location>
</feature>
<dbReference type="FunFam" id="3.40.50.300:FF:001854">
    <property type="entry name" value="ABC multidrug transporter (Eurofung)"/>
    <property type="match status" value="1"/>
</dbReference>
<organism evidence="16 17">
    <name type="scientific">Cercophora samala</name>
    <dbReference type="NCBI Taxonomy" id="330535"/>
    <lineage>
        <taxon>Eukaryota</taxon>
        <taxon>Fungi</taxon>
        <taxon>Dikarya</taxon>
        <taxon>Ascomycota</taxon>
        <taxon>Pezizomycotina</taxon>
        <taxon>Sordariomycetes</taxon>
        <taxon>Sordariomycetidae</taxon>
        <taxon>Sordariales</taxon>
        <taxon>Lasiosphaeriaceae</taxon>
        <taxon>Cercophora</taxon>
    </lineage>
</organism>
<dbReference type="FunFam" id="1.20.1560.10:FF:000066">
    <property type="entry name" value="ABC multidrug transporter (Eurofung)"/>
    <property type="match status" value="1"/>
</dbReference>
<dbReference type="GO" id="GO:0016887">
    <property type="term" value="F:ATP hydrolysis activity"/>
    <property type="evidence" value="ECO:0007669"/>
    <property type="project" value="InterPro"/>
</dbReference>
<evidence type="ECO:0000256" key="5">
    <source>
        <dbReference type="ARBA" id="ARBA00022692"/>
    </source>
</evidence>
<evidence type="ECO:0000256" key="12">
    <source>
        <dbReference type="SAM" id="MobiDB-lite"/>
    </source>
</evidence>
<feature type="compositionally biased region" description="Low complexity" evidence="12">
    <location>
        <begin position="905"/>
        <end position="935"/>
    </location>
</feature>
<dbReference type="PROSITE" id="PS50893">
    <property type="entry name" value="ABC_TRANSPORTER_2"/>
    <property type="match status" value="2"/>
</dbReference>
<dbReference type="PANTHER" id="PTHR24223:SF269">
    <property type="entry name" value="ABC MULTIDRUG TRANSPORTER (EUROFUNG)-RELATED"/>
    <property type="match status" value="1"/>
</dbReference>
<keyword evidence="17" id="KW-1185">Reference proteome</keyword>
<reference evidence="16" key="1">
    <citation type="submission" date="2023-06" db="EMBL/GenBank/DDBJ databases">
        <title>Genome-scale phylogeny and comparative genomics of the fungal order Sordariales.</title>
        <authorList>
            <consortium name="Lawrence Berkeley National Laboratory"/>
            <person name="Hensen N."/>
            <person name="Bonometti L."/>
            <person name="Westerberg I."/>
            <person name="Brannstrom I.O."/>
            <person name="Guillou S."/>
            <person name="Cros-Aarteil S."/>
            <person name="Calhoun S."/>
            <person name="Haridas S."/>
            <person name="Kuo A."/>
            <person name="Mondo S."/>
            <person name="Pangilinan J."/>
            <person name="Riley R."/>
            <person name="Labutti K."/>
            <person name="Andreopoulos B."/>
            <person name="Lipzen A."/>
            <person name="Chen C."/>
            <person name="Yanf M."/>
            <person name="Daum C."/>
            <person name="Ng V."/>
            <person name="Clum A."/>
            <person name="Steindorff A."/>
            <person name="Ohm R."/>
            <person name="Martin F."/>
            <person name="Silar P."/>
            <person name="Natvig D."/>
            <person name="Lalanne C."/>
            <person name="Gautier V."/>
            <person name="Ament-Velasquez S.L."/>
            <person name="Kruys A."/>
            <person name="Hutchinson M.I."/>
            <person name="Powell A.J."/>
            <person name="Barry K."/>
            <person name="Miller A.N."/>
            <person name="Grigoriev I.V."/>
            <person name="Debuchy R."/>
            <person name="Gladieux P."/>
            <person name="Thoren M.H."/>
            <person name="Johannesson H."/>
        </authorList>
    </citation>
    <scope>NUCLEOTIDE SEQUENCE</scope>
    <source>
        <strain evidence="16">CBS 307.81</strain>
    </source>
</reference>
<dbReference type="SUPFAM" id="SSF52540">
    <property type="entry name" value="P-loop containing nucleoside triphosphate hydrolases"/>
    <property type="match status" value="2"/>
</dbReference>
<keyword evidence="4" id="KW-1003">Cell membrane</keyword>
<feature type="domain" description="ABC transporter" evidence="14">
    <location>
        <begin position="644"/>
        <end position="870"/>
    </location>
</feature>
<keyword evidence="7" id="KW-0067">ATP-binding</keyword>
<keyword evidence="8 13" id="KW-1133">Transmembrane helix</keyword>
<feature type="transmembrane region" description="Helical" evidence="13">
    <location>
        <begin position="74"/>
        <end position="96"/>
    </location>
</feature>
<evidence type="ECO:0000256" key="1">
    <source>
        <dbReference type="ARBA" id="ARBA00004651"/>
    </source>
</evidence>
<feature type="transmembrane region" description="Helical" evidence="13">
    <location>
        <begin position="442"/>
        <end position="468"/>
    </location>
</feature>
<evidence type="ECO:0000256" key="2">
    <source>
        <dbReference type="ARBA" id="ARBA00009726"/>
    </source>
</evidence>
<dbReference type="FunFam" id="3.40.50.300:FF:000838">
    <property type="entry name" value="ABC multidrug transporter (Eurofung)"/>
    <property type="match status" value="1"/>
</dbReference>
<dbReference type="CDD" id="cd18579">
    <property type="entry name" value="ABC_6TM_ABCC_D1"/>
    <property type="match status" value="1"/>
</dbReference>
<dbReference type="EMBL" id="JAULSY010000034">
    <property type="protein sequence ID" value="KAK0670206.1"/>
    <property type="molecule type" value="Genomic_DNA"/>
</dbReference>
<dbReference type="PANTHER" id="PTHR24223">
    <property type="entry name" value="ATP-BINDING CASSETTE SUB-FAMILY C"/>
    <property type="match status" value="1"/>
</dbReference>
<comment type="similarity">
    <text evidence="2">Belongs to the ABC transporter superfamily. ABCC family. Conjugate transporter (TC 3.A.1.208) subfamily.</text>
</comment>
<feature type="transmembrane region" description="Helical" evidence="13">
    <location>
        <begin position="1109"/>
        <end position="1130"/>
    </location>
</feature>
<evidence type="ECO:0000256" key="8">
    <source>
        <dbReference type="ARBA" id="ARBA00022989"/>
    </source>
</evidence>
<evidence type="ECO:0000256" key="11">
    <source>
        <dbReference type="ARBA" id="ARBA00059074"/>
    </source>
</evidence>
<feature type="domain" description="ABC transmembrane type-1" evidence="15">
    <location>
        <begin position="972"/>
        <end position="1252"/>
    </location>
</feature>
<dbReference type="InterPro" id="IPR044746">
    <property type="entry name" value="ABCC_6TM_D1"/>
</dbReference>
<evidence type="ECO:0000313" key="17">
    <source>
        <dbReference type="Proteomes" id="UP001174997"/>
    </source>
</evidence>
<keyword evidence="6" id="KW-0547">Nucleotide-binding</keyword>
<feature type="transmembrane region" description="Helical" evidence="13">
    <location>
        <begin position="41"/>
        <end position="62"/>
    </location>
</feature>
<dbReference type="InterPro" id="IPR050173">
    <property type="entry name" value="ABC_transporter_C-like"/>
</dbReference>
<dbReference type="Pfam" id="PF00005">
    <property type="entry name" value="ABC_tran"/>
    <property type="match status" value="2"/>
</dbReference>
<dbReference type="GO" id="GO:0140359">
    <property type="term" value="F:ABC-type transporter activity"/>
    <property type="evidence" value="ECO:0007669"/>
    <property type="project" value="InterPro"/>
</dbReference>
<dbReference type="InterPro" id="IPR003439">
    <property type="entry name" value="ABC_transporter-like_ATP-bd"/>
</dbReference>